<evidence type="ECO:0000313" key="1">
    <source>
        <dbReference type="EMBL" id="PCS22849.1"/>
    </source>
</evidence>
<dbReference type="EMBL" id="NBYY01000013">
    <property type="protein sequence ID" value="PCS22849.1"/>
    <property type="molecule type" value="Genomic_DNA"/>
</dbReference>
<sequence>MRINEVLDLKSHLYRKHGITLNQKKNIKPLLEAIHSIALQQSVINLHQRLL</sequence>
<name>A0A2A5T3W1_9GAMM</name>
<organism evidence="1 2">
    <name type="scientific">Candidatus Enterovibrio escicola</name>
    <dbReference type="NCBI Taxonomy" id="1927127"/>
    <lineage>
        <taxon>Bacteria</taxon>
        <taxon>Pseudomonadati</taxon>
        <taxon>Pseudomonadota</taxon>
        <taxon>Gammaproteobacteria</taxon>
        <taxon>Vibrionales</taxon>
        <taxon>Vibrionaceae</taxon>
        <taxon>Enterovibrio</taxon>
    </lineage>
</organism>
<proteinExistence type="predicted"/>
<keyword evidence="2" id="KW-1185">Reference proteome</keyword>
<reference evidence="2" key="1">
    <citation type="submission" date="2017-04" db="EMBL/GenBank/DDBJ databases">
        <title>Genome evolution of the luminous symbionts of deep sea anglerfish.</title>
        <authorList>
            <person name="Hendry T.A."/>
        </authorList>
    </citation>
    <scope>NUCLEOTIDE SEQUENCE [LARGE SCALE GENOMIC DNA]</scope>
</reference>
<evidence type="ECO:0000313" key="2">
    <source>
        <dbReference type="Proteomes" id="UP000219020"/>
    </source>
</evidence>
<evidence type="ECO:0008006" key="3">
    <source>
        <dbReference type="Google" id="ProtNLM"/>
    </source>
</evidence>
<dbReference type="Proteomes" id="UP000219020">
    <property type="component" value="Unassembled WGS sequence"/>
</dbReference>
<gene>
    <name evidence="1" type="ORF">BTN49_1400</name>
</gene>
<accession>A0A2A5T3W1</accession>
<dbReference type="AlphaFoldDB" id="A0A2A5T3W1"/>
<protein>
    <recommendedName>
        <fullName evidence="3">Mobile element protein</fullName>
    </recommendedName>
</protein>
<comment type="caution">
    <text evidence="1">The sequence shown here is derived from an EMBL/GenBank/DDBJ whole genome shotgun (WGS) entry which is preliminary data.</text>
</comment>